<dbReference type="InterPro" id="IPR042307">
    <property type="entry name" value="Reeler_sf"/>
</dbReference>
<accession>A0A8S3R8H6</accession>
<evidence type="ECO:0000313" key="4">
    <source>
        <dbReference type="Proteomes" id="UP000683360"/>
    </source>
</evidence>
<keyword evidence="1" id="KW-0472">Membrane</keyword>
<evidence type="ECO:0000256" key="1">
    <source>
        <dbReference type="SAM" id="Phobius"/>
    </source>
</evidence>
<comment type="caution">
    <text evidence="3">The sequence shown here is derived from an EMBL/GenBank/DDBJ whole genome shotgun (WGS) entry which is preliminary data.</text>
</comment>
<sequence length="267" mass="29818">MQHKKSSDSLDLVRIFGDAHELVVLLETAVAGLLQQIYNLMETRKLRRMTVILFIIFLLVTSVSSHGLYVPGQACVDMNPAGHLDSEGNKAYSQTISSPYKISINSTTYTANSVIEVFVYANGDHGYDFYEGMILQVRRANCDHKNKDVSVGTFKLGAGEELLTTMSCTNLDDTVGHMAHAHIYNRTFYWKAPPVSEGPLFIRATIARRQMTFWMNVVSEFIMDPGSSITPETCTQPPTICSAAIHKMSTLLVLAMTVFIFIVYHSY</sequence>
<organism evidence="3 4">
    <name type="scientific">Mytilus edulis</name>
    <name type="common">Blue mussel</name>
    <dbReference type="NCBI Taxonomy" id="6550"/>
    <lineage>
        <taxon>Eukaryota</taxon>
        <taxon>Metazoa</taxon>
        <taxon>Spiralia</taxon>
        <taxon>Lophotrochozoa</taxon>
        <taxon>Mollusca</taxon>
        <taxon>Bivalvia</taxon>
        <taxon>Autobranchia</taxon>
        <taxon>Pteriomorphia</taxon>
        <taxon>Mytilida</taxon>
        <taxon>Mytiloidea</taxon>
        <taxon>Mytilidae</taxon>
        <taxon>Mytilinae</taxon>
        <taxon>Mytilus</taxon>
    </lineage>
</organism>
<dbReference type="Gene3D" id="2.60.40.4060">
    <property type="entry name" value="Reeler domain"/>
    <property type="match status" value="1"/>
</dbReference>
<name>A0A8S3R8H6_MYTED</name>
<dbReference type="InterPro" id="IPR002861">
    <property type="entry name" value="Reeler_dom"/>
</dbReference>
<dbReference type="Proteomes" id="UP000683360">
    <property type="component" value="Unassembled WGS sequence"/>
</dbReference>
<evidence type="ECO:0000259" key="2">
    <source>
        <dbReference type="PROSITE" id="PS51019"/>
    </source>
</evidence>
<dbReference type="PANTHER" id="PTHR45828:SF33">
    <property type="entry name" value="DOMON DOMAIN-CONTAINING PROTEIN"/>
    <property type="match status" value="1"/>
</dbReference>
<feature type="domain" description="Reelin" evidence="2">
    <location>
        <begin position="61"/>
        <end position="247"/>
    </location>
</feature>
<reference evidence="3" key="1">
    <citation type="submission" date="2021-03" db="EMBL/GenBank/DDBJ databases">
        <authorList>
            <person name="Bekaert M."/>
        </authorList>
    </citation>
    <scope>NUCLEOTIDE SEQUENCE</scope>
</reference>
<feature type="transmembrane region" description="Helical" evidence="1">
    <location>
        <begin position="51"/>
        <end position="70"/>
    </location>
</feature>
<gene>
    <name evidence="3" type="ORF">MEDL_20016</name>
</gene>
<dbReference type="Pfam" id="PF02014">
    <property type="entry name" value="Reeler"/>
    <property type="match status" value="1"/>
</dbReference>
<keyword evidence="4" id="KW-1185">Reference proteome</keyword>
<dbReference type="EMBL" id="CAJPWZ010001027">
    <property type="protein sequence ID" value="CAG2205635.1"/>
    <property type="molecule type" value="Genomic_DNA"/>
</dbReference>
<feature type="transmembrane region" description="Helical" evidence="1">
    <location>
        <begin position="244"/>
        <end position="264"/>
    </location>
</feature>
<proteinExistence type="predicted"/>
<keyword evidence="1" id="KW-0812">Transmembrane</keyword>
<dbReference type="GO" id="GO:0016020">
    <property type="term" value="C:membrane"/>
    <property type="evidence" value="ECO:0007669"/>
    <property type="project" value="TreeGrafter"/>
</dbReference>
<dbReference type="PROSITE" id="PS51019">
    <property type="entry name" value="REELIN"/>
    <property type="match status" value="1"/>
</dbReference>
<dbReference type="AlphaFoldDB" id="A0A8S3R8H6"/>
<dbReference type="OrthoDB" id="2419613at2759"/>
<dbReference type="CDD" id="cd08544">
    <property type="entry name" value="Reeler"/>
    <property type="match status" value="1"/>
</dbReference>
<keyword evidence="1" id="KW-1133">Transmembrane helix</keyword>
<protein>
    <recommendedName>
        <fullName evidence="2">Reelin domain-containing protein</fullName>
    </recommendedName>
</protein>
<dbReference type="PANTHER" id="PTHR45828">
    <property type="entry name" value="CYTOCHROME B561/FERRIC REDUCTASE TRANSMEMBRANE"/>
    <property type="match status" value="1"/>
</dbReference>
<dbReference type="InterPro" id="IPR051237">
    <property type="entry name" value="Ferric-chelate_Red/DefProt"/>
</dbReference>
<evidence type="ECO:0000313" key="3">
    <source>
        <dbReference type="EMBL" id="CAG2205635.1"/>
    </source>
</evidence>